<dbReference type="Pfam" id="PF09912">
    <property type="entry name" value="DUF2141"/>
    <property type="match status" value="1"/>
</dbReference>
<name>A0A558BUS4_9BACT</name>
<dbReference type="Proteomes" id="UP000317624">
    <property type="component" value="Unassembled WGS sequence"/>
</dbReference>
<comment type="caution">
    <text evidence="2">The sequence shown here is derived from an EMBL/GenBank/DDBJ whole genome shotgun (WGS) entry which is preliminary data.</text>
</comment>
<proteinExistence type="predicted"/>
<dbReference type="InterPro" id="IPR018673">
    <property type="entry name" value="DUF2141"/>
</dbReference>
<dbReference type="OrthoDB" id="9788332at2"/>
<sequence>MNALPLVSLLLGSLALGSAVPAAPPAAPATETVTVVVSSLASTSSIVKLNFYNSPDKFLKDGQMAIRMVVRPDGKSTLSIPVALAPGEWAVALSQDLNNNDKLDKNFLGIPTEPFAFSNNVKPRLSAPRFEECKFTVTGPGQVVTINDWNDF</sequence>
<gene>
    <name evidence="2" type="ORF">FNT36_12035</name>
</gene>
<reference evidence="2 3" key="1">
    <citation type="submission" date="2019-07" db="EMBL/GenBank/DDBJ databases">
        <title>Hymenobacter sp. straun FUR1 Genome sequencing and assembly.</title>
        <authorList>
            <person name="Chhetri G."/>
        </authorList>
    </citation>
    <scope>NUCLEOTIDE SEQUENCE [LARGE SCALE GENOMIC DNA]</scope>
    <source>
        <strain evidence="2 3">Fur1</strain>
    </source>
</reference>
<feature type="signal peptide" evidence="1">
    <location>
        <begin position="1"/>
        <end position="22"/>
    </location>
</feature>
<dbReference type="AlphaFoldDB" id="A0A558BUS4"/>
<evidence type="ECO:0000313" key="3">
    <source>
        <dbReference type="Proteomes" id="UP000317624"/>
    </source>
</evidence>
<evidence type="ECO:0000256" key="1">
    <source>
        <dbReference type="SAM" id="SignalP"/>
    </source>
</evidence>
<organism evidence="2 3">
    <name type="scientific">Hymenobacter setariae</name>
    <dbReference type="NCBI Taxonomy" id="2594794"/>
    <lineage>
        <taxon>Bacteria</taxon>
        <taxon>Pseudomonadati</taxon>
        <taxon>Bacteroidota</taxon>
        <taxon>Cytophagia</taxon>
        <taxon>Cytophagales</taxon>
        <taxon>Hymenobacteraceae</taxon>
        <taxon>Hymenobacter</taxon>
    </lineage>
</organism>
<evidence type="ECO:0000313" key="2">
    <source>
        <dbReference type="EMBL" id="TVT40213.1"/>
    </source>
</evidence>
<accession>A0A558BUS4</accession>
<keyword evidence="3" id="KW-1185">Reference proteome</keyword>
<protein>
    <submittedName>
        <fullName evidence="2">DUF2141 domain-containing protein</fullName>
    </submittedName>
</protein>
<keyword evidence="1" id="KW-0732">Signal</keyword>
<dbReference type="RefSeq" id="WP_144847896.1">
    <property type="nucleotide sequence ID" value="NZ_VMRJ01000003.1"/>
</dbReference>
<dbReference type="EMBL" id="VMRJ01000003">
    <property type="protein sequence ID" value="TVT40213.1"/>
    <property type="molecule type" value="Genomic_DNA"/>
</dbReference>
<feature type="chain" id="PRO_5035183906" evidence="1">
    <location>
        <begin position="23"/>
        <end position="152"/>
    </location>
</feature>